<reference evidence="4" key="1">
    <citation type="journal article" date="2019" name="Int. J. Syst. Evol. Microbiol.">
        <title>The Global Catalogue of Microorganisms (GCM) 10K type strain sequencing project: providing services to taxonomists for standard genome sequencing and annotation.</title>
        <authorList>
            <consortium name="The Broad Institute Genomics Platform"/>
            <consortium name="The Broad Institute Genome Sequencing Center for Infectious Disease"/>
            <person name="Wu L."/>
            <person name="Ma J."/>
        </authorList>
    </citation>
    <scope>NUCLEOTIDE SEQUENCE [LARGE SCALE GENOMIC DNA]</scope>
    <source>
        <strain evidence="4">CCUG 61707</strain>
    </source>
</reference>
<protein>
    <submittedName>
        <fullName evidence="3">MTH1187 family thiamine-binding protein</fullName>
    </submittedName>
</protein>
<dbReference type="EMBL" id="JBHTJN010000011">
    <property type="protein sequence ID" value="MFD0966578.1"/>
    <property type="molecule type" value="Genomic_DNA"/>
</dbReference>
<keyword evidence="4" id="KW-1185">Reference proteome</keyword>
<evidence type="ECO:0000256" key="1">
    <source>
        <dbReference type="ARBA" id="ARBA00010272"/>
    </source>
</evidence>
<gene>
    <name evidence="3" type="ORF">ACFQ02_06970</name>
</gene>
<dbReference type="PANTHER" id="PTHR33777">
    <property type="entry name" value="UPF0045 PROTEIN ECM15"/>
    <property type="match status" value="1"/>
</dbReference>
<dbReference type="Proteomes" id="UP001596996">
    <property type="component" value="Unassembled WGS sequence"/>
</dbReference>
<dbReference type="PANTHER" id="PTHR33777:SF1">
    <property type="entry name" value="UPF0045 PROTEIN ECM15"/>
    <property type="match status" value="1"/>
</dbReference>
<dbReference type="InterPro" id="IPR029756">
    <property type="entry name" value="MTH1187/YkoF-like"/>
</dbReference>
<organism evidence="3 4">
    <name type="scientific">Seminibacterium arietis</name>
    <dbReference type="NCBI Taxonomy" id="1173502"/>
    <lineage>
        <taxon>Bacteria</taxon>
        <taxon>Pseudomonadati</taxon>
        <taxon>Pseudomonadota</taxon>
        <taxon>Gammaproteobacteria</taxon>
        <taxon>Pasteurellales</taxon>
        <taxon>Pasteurellaceae</taxon>
        <taxon>Seminibacterium</taxon>
    </lineage>
</organism>
<proteinExistence type="inferred from homology"/>
<sequence length="101" mass="11393">MAVLELCVIPIGTDNTSVSDYIAKAIQVLQHHNIEFELNAMGTVMQGDIDLLLKATREIQETIFNTGVKRVYSVIKIDDRRDRNVNMQDKVSSVEKKLSCL</sequence>
<dbReference type="InterPro" id="IPR051614">
    <property type="entry name" value="UPF0045_domain"/>
</dbReference>
<accession>A0ABW3I9N5</accession>
<comment type="caution">
    <text evidence="3">The sequence shown here is derived from an EMBL/GenBank/DDBJ whole genome shotgun (WGS) entry which is preliminary data.</text>
</comment>
<evidence type="ECO:0000313" key="3">
    <source>
        <dbReference type="EMBL" id="MFD0966578.1"/>
    </source>
</evidence>
<dbReference type="InterPro" id="IPR002767">
    <property type="entry name" value="Thiamine_BP"/>
</dbReference>
<name>A0ABW3I9N5_9PAST</name>
<dbReference type="Gene3D" id="3.30.70.930">
    <property type="match status" value="1"/>
</dbReference>
<dbReference type="Pfam" id="PF01910">
    <property type="entry name" value="Thiamine_BP"/>
    <property type="match status" value="1"/>
</dbReference>
<dbReference type="SUPFAM" id="SSF89957">
    <property type="entry name" value="MTH1187/YkoF-like"/>
    <property type="match status" value="1"/>
</dbReference>
<dbReference type="RefSeq" id="WP_380820964.1">
    <property type="nucleotide sequence ID" value="NZ_JBHTJN010000011.1"/>
</dbReference>
<dbReference type="NCBIfam" id="TIGR00106">
    <property type="entry name" value="MTH1187 family thiamine-binding protein"/>
    <property type="match status" value="1"/>
</dbReference>
<feature type="domain" description="Thiamine-binding protein" evidence="2">
    <location>
        <begin position="5"/>
        <end position="95"/>
    </location>
</feature>
<comment type="similarity">
    <text evidence="1">Belongs to the UPF0045 family.</text>
</comment>
<evidence type="ECO:0000259" key="2">
    <source>
        <dbReference type="Pfam" id="PF01910"/>
    </source>
</evidence>
<evidence type="ECO:0000313" key="4">
    <source>
        <dbReference type="Proteomes" id="UP001596996"/>
    </source>
</evidence>